<feature type="chain" id="PRO_5012826676" description="Pilus formation protein N-terminal domain-containing protein" evidence="1">
    <location>
        <begin position="23"/>
        <end position="140"/>
    </location>
</feature>
<dbReference type="Pfam" id="PF13629">
    <property type="entry name" value="T2SS-T3SS_pil_N"/>
    <property type="match status" value="1"/>
</dbReference>
<gene>
    <name evidence="3" type="ORF">KL86APRO_20279</name>
</gene>
<feature type="signal peptide" evidence="1">
    <location>
        <begin position="1"/>
        <end position="22"/>
    </location>
</feature>
<evidence type="ECO:0000259" key="2">
    <source>
        <dbReference type="Pfam" id="PF13629"/>
    </source>
</evidence>
<dbReference type="InterPro" id="IPR032789">
    <property type="entry name" value="T2SS-T3SS_pil_N"/>
</dbReference>
<protein>
    <recommendedName>
        <fullName evidence="2">Pilus formation protein N-terminal domain-containing protein</fullName>
    </recommendedName>
</protein>
<organism evidence="3">
    <name type="scientific">uncultured Alphaproteobacteria bacterium</name>
    <dbReference type="NCBI Taxonomy" id="91750"/>
    <lineage>
        <taxon>Bacteria</taxon>
        <taxon>Pseudomonadati</taxon>
        <taxon>Pseudomonadota</taxon>
        <taxon>Alphaproteobacteria</taxon>
        <taxon>environmental samples</taxon>
    </lineage>
</organism>
<name>A0A212KIZ5_9PROT</name>
<proteinExistence type="predicted"/>
<dbReference type="EMBL" id="FLUO01000002">
    <property type="protein sequence ID" value="SBW11706.1"/>
    <property type="molecule type" value="Genomic_DNA"/>
</dbReference>
<sequence>MTRIPTFALCASLLLCAAPAAAGSATIEVAASRTALVTLPRAARSVVIGNPKIADVSVEGTTQVVVFGKAPGGTTLTVFGPGRSVLLTAEVLVRAAAPGDVTVTYGAGRNVQPGGHAVTYACDAACTRVPADRATLGGGW</sequence>
<reference evidence="3" key="1">
    <citation type="submission" date="2016-04" db="EMBL/GenBank/DDBJ databases">
        <authorList>
            <person name="Evans L.H."/>
            <person name="Alamgir A."/>
            <person name="Owens N."/>
            <person name="Weber N.D."/>
            <person name="Virtaneva K."/>
            <person name="Barbian K."/>
            <person name="Babar A."/>
            <person name="Rosenke K."/>
        </authorList>
    </citation>
    <scope>NUCLEOTIDE SEQUENCE</scope>
    <source>
        <strain evidence="3">86</strain>
    </source>
</reference>
<evidence type="ECO:0000256" key="1">
    <source>
        <dbReference type="SAM" id="SignalP"/>
    </source>
</evidence>
<evidence type="ECO:0000313" key="3">
    <source>
        <dbReference type="EMBL" id="SBW11706.1"/>
    </source>
</evidence>
<dbReference type="AlphaFoldDB" id="A0A212KIZ5"/>
<feature type="domain" description="Pilus formation protein N-terminal" evidence="2">
    <location>
        <begin position="25"/>
        <end position="93"/>
    </location>
</feature>
<accession>A0A212KIZ5</accession>
<keyword evidence="1" id="KW-0732">Signal</keyword>